<feature type="compositionally biased region" description="Pro residues" evidence="1">
    <location>
        <begin position="309"/>
        <end position="346"/>
    </location>
</feature>
<dbReference type="InterPro" id="IPR032734">
    <property type="entry name" value="DCAF15_WD40"/>
</dbReference>
<feature type="compositionally biased region" description="Basic and acidic residues" evidence="1">
    <location>
        <begin position="366"/>
        <end position="375"/>
    </location>
</feature>
<name>A0A8C0T8F9_CANLF</name>
<organism evidence="3 4">
    <name type="scientific">Canis lupus familiaris</name>
    <name type="common">Dog</name>
    <name type="synonym">Canis familiaris</name>
    <dbReference type="NCBI Taxonomy" id="9615"/>
    <lineage>
        <taxon>Eukaryota</taxon>
        <taxon>Metazoa</taxon>
        <taxon>Chordata</taxon>
        <taxon>Craniata</taxon>
        <taxon>Vertebrata</taxon>
        <taxon>Euteleostomi</taxon>
        <taxon>Mammalia</taxon>
        <taxon>Eutheria</taxon>
        <taxon>Laurasiatheria</taxon>
        <taxon>Carnivora</taxon>
        <taxon>Caniformia</taxon>
        <taxon>Canidae</taxon>
        <taxon>Canis</taxon>
    </lineage>
</organism>
<evidence type="ECO:0000256" key="1">
    <source>
        <dbReference type="SAM" id="MobiDB-lite"/>
    </source>
</evidence>
<dbReference type="AlphaFoldDB" id="A0A8C0T8F9"/>
<accession>A0A8C0T8F9</accession>
<dbReference type="Proteomes" id="UP000694542">
    <property type="component" value="Chromosome 20"/>
</dbReference>
<dbReference type="PANTHER" id="PTHR28541">
    <property type="entry name" value="DDB1- AND CUL4-ASSOCIATED FACTOR 15"/>
    <property type="match status" value="1"/>
</dbReference>
<evidence type="ECO:0000313" key="3">
    <source>
        <dbReference type="Ensembl" id="ENSCAFP00040032456.1"/>
    </source>
</evidence>
<dbReference type="Ensembl" id="ENSCAFT00040037254.1">
    <property type="protein sequence ID" value="ENSCAFP00040032456.1"/>
    <property type="gene ID" value="ENSCAFG00040020161.1"/>
</dbReference>
<feature type="region of interest" description="Disordered" evidence="1">
    <location>
        <begin position="305"/>
        <end position="347"/>
    </location>
</feature>
<dbReference type="CDD" id="cd20917">
    <property type="entry name" value="DCAF15-NTD"/>
    <property type="match status" value="1"/>
</dbReference>
<protein>
    <submittedName>
        <fullName evidence="3">DDB1 and CUL4 associated factor 15</fullName>
    </submittedName>
</protein>
<reference evidence="3" key="1">
    <citation type="submission" date="2018-10" db="EMBL/GenBank/DDBJ databases">
        <title>De novo assembly of a Great Dane genome.</title>
        <authorList>
            <person name="Kidd J.M."/>
            <person name="Pendleton A.L."/>
            <person name="Shen F."/>
            <person name="Emery S."/>
        </authorList>
    </citation>
    <scope>NUCLEOTIDE SEQUENCE [LARGE SCALE GENOMIC DNA]</scope>
    <source>
        <strain evidence="3">Great Dane</strain>
    </source>
</reference>
<dbReference type="Pfam" id="PF14939">
    <property type="entry name" value="DCAF15_WD40"/>
    <property type="match status" value="1"/>
</dbReference>
<feature type="region of interest" description="Disordered" evidence="1">
    <location>
        <begin position="366"/>
        <end position="414"/>
    </location>
</feature>
<sequence length="632" mass="69707">MAPSSKSERNSGAGSGGGGPGGAGGKRAAGRRREHVLKQLERVKISGQLSPRLFRKLPPRVCVSLKNIVDEDFLYAGHIFLGFSKCGRYVLSYTSSSGDDDFSFYIYHLYWWEFNVHSKLKLVRQVRLFQDEEIYSDLYLTVCEWPSDASKVIVFGFNTRSANGMLMNMMMMSDENHRDIYISTVAVPPPGRCAACREASRAHPGERLGTLGCRLGCRLPPCPEATSEPVWHVLTAGDPSAQCLRHGFMLHTKYQVVYPFPTFQPAFQLKKDQVVLLNTSYSLVACAVSVHSAGESSFCQILYDHTTSPPAPPSPPGPQSPEVPPALPSPCPEAAPARPPGAPEPSPAIAKAKEFVADIFRRAREAKGGTLEEARPPPCPGPSGSRCRLPSEPLAPGGEVVPRDSPPAAEAPAPEPGYVNYTKLYYVLGSSEGTEPEDEFEDDKISLPFVVTDLRGRNLRPMRERAAVQGQYLTVEQLTLDFEYVINEVIRHDATWAHQFCSFSDYDIVILEVCPETNQVLINIGLLLLAFPSPTEEGQLRPKTYHTSLKVAWDLNTGIFETVSVGDLTEVKGQTSGSVWSSYRKSCVDMVMKWLVPESSGRYVNRMTNEALHKGCSLKVLADSERYTWIVL</sequence>
<dbReference type="InterPro" id="IPR038914">
    <property type="entry name" value="DCAF15"/>
</dbReference>
<dbReference type="InterPro" id="IPR047319">
    <property type="entry name" value="DCAF15_C"/>
</dbReference>
<dbReference type="GO" id="GO:0016567">
    <property type="term" value="P:protein ubiquitination"/>
    <property type="evidence" value="ECO:0007669"/>
    <property type="project" value="InterPro"/>
</dbReference>
<reference evidence="3" key="2">
    <citation type="submission" date="2025-08" db="UniProtKB">
        <authorList>
            <consortium name="Ensembl"/>
        </authorList>
    </citation>
    <scope>IDENTIFICATION</scope>
</reference>
<gene>
    <name evidence="3" type="primary">DCAF15</name>
</gene>
<feature type="region of interest" description="Disordered" evidence="1">
    <location>
        <begin position="1"/>
        <end position="30"/>
    </location>
</feature>
<evidence type="ECO:0000313" key="4">
    <source>
        <dbReference type="Proteomes" id="UP000694542"/>
    </source>
</evidence>
<feature type="domain" description="DDB1- and CUL4-associated factor 15 WD40 repeat-containing" evidence="2">
    <location>
        <begin position="49"/>
        <end position="291"/>
    </location>
</feature>
<dbReference type="PANTHER" id="PTHR28541:SF1">
    <property type="entry name" value="DDB1- AND CUL4-ASSOCIATED FACTOR 15"/>
    <property type="match status" value="1"/>
</dbReference>
<dbReference type="CDD" id="cd20913">
    <property type="entry name" value="DCAF15-CTD"/>
    <property type="match status" value="1"/>
</dbReference>
<proteinExistence type="predicted"/>
<evidence type="ECO:0000259" key="2">
    <source>
        <dbReference type="Pfam" id="PF14939"/>
    </source>
</evidence>
<feature type="compositionally biased region" description="Gly residues" evidence="1">
    <location>
        <begin position="13"/>
        <end position="27"/>
    </location>
</feature>